<dbReference type="Proteomes" id="UP000428333">
    <property type="component" value="Linkage Group LG11"/>
</dbReference>
<name>A0A6A4KWM0_9ERIC</name>
<comment type="caution">
    <text evidence="1">The sequence shown here is derived from an EMBL/GenBank/DDBJ whole genome shotgun (WGS) entry which is preliminary data.</text>
</comment>
<accession>A0A6A4KWM0</accession>
<gene>
    <name evidence="1" type="ORF">C3L33_18115</name>
</gene>
<dbReference type="AlphaFoldDB" id="A0A6A4KWM0"/>
<sequence>MQFIVIMPSLQLLQLTERGRSLLGSKRKILLLATGVIVGGGTAAYLQSRYGGKKPDSYGHCNGLSDNNEQLEVAGGNENIVKKSRQKKISALKSLQVLAAILLSRMGRIGARDILALVAIAVSFF</sequence>
<feature type="non-terminal residue" evidence="1">
    <location>
        <position position="1"/>
    </location>
</feature>
<organism evidence="1 2">
    <name type="scientific">Rhododendron williamsianum</name>
    <dbReference type="NCBI Taxonomy" id="262921"/>
    <lineage>
        <taxon>Eukaryota</taxon>
        <taxon>Viridiplantae</taxon>
        <taxon>Streptophyta</taxon>
        <taxon>Embryophyta</taxon>
        <taxon>Tracheophyta</taxon>
        <taxon>Spermatophyta</taxon>
        <taxon>Magnoliopsida</taxon>
        <taxon>eudicotyledons</taxon>
        <taxon>Gunneridae</taxon>
        <taxon>Pentapetalae</taxon>
        <taxon>asterids</taxon>
        <taxon>Ericales</taxon>
        <taxon>Ericaceae</taxon>
        <taxon>Ericoideae</taxon>
        <taxon>Rhodoreae</taxon>
        <taxon>Rhododendron</taxon>
    </lineage>
</organism>
<proteinExistence type="predicted"/>
<evidence type="ECO:0000313" key="2">
    <source>
        <dbReference type="Proteomes" id="UP000428333"/>
    </source>
</evidence>
<reference evidence="1 2" key="1">
    <citation type="journal article" date="2019" name="Genome Biol. Evol.">
        <title>The Rhododendron genome and chromosomal organization provide insight into shared whole-genome duplications across the heath family (Ericaceae).</title>
        <authorList>
            <person name="Soza V.L."/>
            <person name="Lindsley D."/>
            <person name="Waalkes A."/>
            <person name="Ramage E."/>
            <person name="Patwardhan R.P."/>
            <person name="Burton J.N."/>
            <person name="Adey A."/>
            <person name="Kumar A."/>
            <person name="Qiu R."/>
            <person name="Shendure J."/>
            <person name="Hall B."/>
        </authorList>
    </citation>
    <scope>NUCLEOTIDE SEQUENCE [LARGE SCALE GENOMIC DNA]</scope>
    <source>
        <strain evidence="1">RSF 1966-606</strain>
    </source>
</reference>
<protein>
    <submittedName>
        <fullName evidence="1">Uncharacterized protein</fullName>
    </submittedName>
</protein>
<dbReference type="OrthoDB" id="1731818at2759"/>
<keyword evidence="2" id="KW-1185">Reference proteome</keyword>
<evidence type="ECO:0000313" key="1">
    <source>
        <dbReference type="EMBL" id="KAE9449995.1"/>
    </source>
</evidence>
<dbReference type="EMBL" id="QEFC01003100">
    <property type="protein sequence ID" value="KAE9449995.1"/>
    <property type="molecule type" value="Genomic_DNA"/>
</dbReference>